<reference evidence="4" key="1">
    <citation type="submission" date="2016-10" db="EMBL/GenBank/DDBJ databases">
        <authorList>
            <person name="Varghese N."/>
            <person name="Submissions S."/>
        </authorList>
    </citation>
    <scope>NUCLEOTIDE SEQUENCE [LARGE SCALE GENOMIC DNA]</scope>
    <source>
        <strain evidence="4">B48,IBRC-M 10115,DSM 25386,CECT 8001</strain>
    </source>
</reference>
<evidence type="ECO:0000259" key="2">
    <source>
        <dbReference type="Pfam" id="PF00582"/>
    </source>
</evidence>
<evidence type="ECO:0000256" key="1">
    <source>
        <dbReference type="ARBA" id="ARBA00008791"/>
    </source>
</evidence>
<sequence>MFKNILLAFDGSEHSLRTVSKTIDIAKLTRDSKVWVLYVLSDDKTKTEVLNLWEAKGIKEERLERFKVAEETAKRNEVQYEIKLIRGNPESKIIEFADQNQIDIIVIGSRGLNPLQSMMLGSVSHRVMKKASCPVMIIK</sequence>
<dbReference type="Pfam" id="PF00582">
    <property type="entry name" value="Usp"/>
    <property type="match status" value="1"/>
</dbReference>
<comment type="similarity">
    <text evidence="1">Belongs to the universal stress protein A family.</text>
</comment>
<dbReference type="InterPro" id="IPR006016">
    <property type="entry name" value="UspA"/>
</dbReference>
<dbReference type="InterPro" id="IPR006015">
    <property type="entry name" value="Universal_stress_UspA"/>
</dbReference>
<proteinExistence type="inferred from homology"/>
<dbReference type="Gene3D" id="3.40.50.620">
    <property type="entry name" value="HUPs"/>
    <property type="match status" value="1"/>
</dbReference>
<accession>A0A1H8JKK4</accession>
<dbReference type="RefSeq" id="WP_090749931.1">
    <property type="nucleotide sequence ID" value="NZ_FOBW01000021.1"/>
</dbReference>
<dbReference type="EMBL" id="FOBW01000021">
    <property type="protein sequence ID" value="SEN80778.1"/>
    <property type="molecule type" value="Genomic_DNA"/>
</dbReference>
<evidence type="ECO:0000313" key="4">
    <source>
        <dbReference type="Proteomes" id="UP000198553"/>
    </source>
</evidence>
<keyword evidence="4" id="KW-1185">Reference proteome</keyword>
<gene>
    <name evidence="3" type="ORF">SAMN05192533_12154</name>
</gene>
<dbReference type="Proteomes" id="UP000198553">
    <property type="component" value="Unassembled WGS sequence"/>
</dbReference>
<name>A0A1H8JKK4_9BACI</name>
<dbReference type="AlphaFoldDB" id="A0A1H8JKK4"/>
<dbReference type="PRINTS" id="PR01438">
    <property type="entry name" value="UNVRSLSTRESS"/>
</dbReference>
<dbReference type="SUPFAM" id="SSF52402">
    <property type="entry name" value="Adenine nucleotide alpha hydrolases-like"/>
    <property type="match status" value="1"/>
</dbReference>
<organism evidence="3 4">
    <name type="scientific">Mesobacillus persicus</name>
    <dbReference type="NCBI Taxonomy" id="930146"/>
    <lineage>
        <taxon>Bacteria</taxon>
        <taxon>Bacillati</taxon>
        <taxon>Bacillota</taxon>
        <taxon>Bacilli</taxon>
        <taxon>Bacillales</taxon>
        <taxon>Bacillaceae</taxon>
        <taxon>Mesobacillus</taxon>
    </lineage>
</organism>
<dbReference type="OrthoDB" id="9777884at2"/>
<dbReference type="PANTHER" id="PTHR46268">
    <property type="entry name" value="STRESS RESPONSE PROTEIN NHAX"/>
    <property type="match status" value="1"/>
</dbReference>
<protein>
    <submittedName>
        <fullName evidence="3">Nucleotide-binding universal stress protein, UspA family</fullName>
    </submittedName>
</protein>
<dbReference type="CDD" id="cd00293">
    <property type="entry name" value="USP-like"/>
    <property type="match status" value="1"/>
</dbReference>
<evidence type="ECO:0000313" key="3">
    <source>
        <dbReference type="EMBL" id="SEN80778.1"/>
    </source>
</evidence>
<dbReference type="InterPro" id="IPR014729">
    <property type="entry name" value="Rossmann-like_a/b/a_fold"/>
</dbReference>
<feature type="domain" description="UspA" evidence="2">
    <location>
        <begin position="1"/>
        <end position="139"/>
    </location>
</feature>
<dbReference type="PANTHER" id="PTHR46268:SF6">
    <property type="entry name" value="UNIVERSAL STRESS PROTEIN UP12"/>
    <property type="match status" value="1"/>
</dbReference>
<dbReference type="STRING" id="930146.SAMN05192533_12154"/>